<protein>
    <submittedName>
        <fullName evidence="1">Uncharacterized protein</fullName>
    </submittedName>
</protein>
<name>A0A6H1P1Z5_PRIMG</name>
<dbReference type="Proteomes" id="UP000501868">
    <property type="component" value="Chromosome"/>
</dbReference>
<sequence>MKVIDLNVSEPRSTQYMIPPEENFLPIFLGHDDVQALGRLRSRWNLVTHEETIKRAIEERHSLKGFTLTLTKTGRHVNQGTIWLEKDVRKTVIKEAAEEGISVADYVRGILYSLDQKLAQEEISERERKAKIKHDNRVLSFRTFVQPEIREKLYKKYGRLSDRDLMATLQQDAMEWLMNF</sequence>
<evidence type="ECO:0000313" key="2">
    <source>
        <dbReference type="Proteomes" id="UP000501868"/>
    </source>
</evidence>
<accession>A0A6H1P1Z5</accession>
<reference evidence="1 2" key="1">
    <citation type="submission" date="2020-04" db="EMBL/GenBank/DDBJ databases">
        <title>Genome-Wide Identification of 5-Methylcytosine Sites in Bacterial Genomes By High-Throughput Sequencing of MspJI Restriction Fragments.</title>
        <authorList>
            <person name="Wu V."/>
        </authorList>
    </citation>
    <scope>NUCLEOTIDE SEQUENCE [LARGE SCALE GENOMIC DNA]</scope>
    <source>
        <strain evidence="1 2">S2</strain>
    </source>
</reference>
<organism evidence="1 2">
    <name type="scientific">Priestia megaterium</name>
    <name type="common">Bacillus megaterium</name>
    <dbReference type="NCBI Taxonomy" id="1404"/>
    <lineage>
        <taxon>Bacteria</taxon>
        <taxon>Bacillati</taxon>
        <taxon>Bacillota</taxon>
        <taxon>Bacilli</taxon>
        <taxon>Bacillales</taxon>
        <taxon>Bacillaceae</taxon>
        <taxon>Priestia</taxon>
    </lineage>
</organism>
<dbReference type="EMBL" id="CP051128">
    <property type="protein sequence ID" value="QIZ07610.1"/>
    <property type="molecule type" value="Genomic_DNA"/>
</dbReference>
<evidence type="ECO:0000313" key="1">
    <source>
        <dbReference type="EMBL" id="QIZ07610.1"/>
    </source>
</evidence>
<reference evidence="1 2" key="2">
    <citation type="submission" date="2020-04" db="EMBL/GenBank/DDBJ databases">
        <authorList>
            <person name="Fomenkov A."/>
            <person name="Anton B.P."/>
            <person name="Roberts R.J."/>
        </authorList>
    </citation>
    <scope>NUCLEOTIDE SEQUENCE [LARGE SCALE GENOMIC DNA]</scope>
    <source>
        <strain evidence="1 2">S2</strain>
    </source>
</reference>
<gene>
    <name evidence="1" type="ORF">HFZ78_13435</name>
</gene>
<proteinExistence type="predicted"/>
<dbReference type="AlphaFoldDB" id="A0A6H1P1Z5"/>